<accession>A0ABS9J1P9</accession>
<protein>
    <submittedName>
        <fullName evidence="1">Uncharacterized protein</fullName>
    </submittedName>
</protein>
<name>A0ABS9J1P9_9FLAO</name>
<evidence type="ECO:0000313" key="2">
    <source>
        <dbReference type="Proteomes" id="UP000829517"/>
    </source>
</evidence>
<comment type="caution">
    <text evidence="1">The sequence shown here is derived from an EMBL/GenBank/DDBJ whole genome shotgun (WGS) entry which is preliminary data.</text>
</comment>
<proteinExistence type="predicted"/>
<reference evidence="1 2" key="1">
    <citation type="submission" date="2021-01" db="EMBL/GenBank/DDBJ databases">
        <title>Genome sequencing of Joostella atrarenae M1-2 (= KCTC 23194).</title>
        <authorList>
            <person name="Zakaria M.R."/>
            <person name="Lam M.Q."/>
            <person name="Chong C.S."/>
        </authorList>
    </citation>
    <scope>NUCLEOTIDE SEQUENCE [LARGE SCALE GENOMIC DNA]</scope>
    <source>
        <strain evidence="1 2">M1-2</strain>
    </source>
</reference>
<sequence>MTPNQSFENKILSILKDSPDSNAADFIRRIKSNRSLGDSLFSTFEEFAYKVGIGIIAEKVYDHKFNFIGCTPYLKYYPDNLLGEESREVKLFSDSTLYNLNDCYTHLAKALIYRMSRVASLHELVNEK</sequence>
<dbReference type="RefSeq" id="WP_236958329.1">
    <property type="nucleotide sequence ID" value="NZ_JAETXX010000002.1"/>
</dbReference>
<keyword evidence="2" id="KW-1185">Reference proteome</keyword>
<dbReference type="Proteomes" id="UP000829517">
    <property type="component" value="Unassembled WGS sequence"/>
</dbReference>
<evidence type="ECO:0000313" key="1">
    <source>
        <dbReference type="EMBL" id="MCF8714370.1"/>
    </source>
</evidence>
<organism evidence="1 2">
    <name type="scientific">Joostella atrarenae</name>
    <dbReference type="NCBI Taxonomy" id="679257"/>
    <lineage>
        <taxon>Bacteria</taxon>
        <taxon>Pseudomonadati</taxon>
        <taxon>Bacteroidota</taxon>
        <taxon>Flavobacteriia</taxon>
        <taxon>Flavobacteriales</taxon>
        <taxon>Flavobacteriaceae</taxon>
        <taxon>Joostella</taxon>
    </lineage>
</organism>
<dbReference type="EMBL" id="JAETXX010000002">
    <property type="protein sequence ID" value="MCF8714370.1"/>
    <property type="molecule type" value="Genomic_DNA"/>
</dbReference>
<gene>
    <name evidence="1" type="ORF">JM658_05955</name>
</gene>